<organism evidence="1 2">
    <name type="scientific">Paenibacillus jamilae</name>
    <dbReference type="NCBI Taxonomy" id="114136"/>
    <lineage>
        <taxon>Bacteria</taxon>
        <taxon>Bacillati</taxon>
        <taxon>Bacillota</taxon>
        <taxon>Bacilli</taxon>
        <taxon>Bacillales</taxon>
        <taxon>Paenibacillaceae</taxon>
        <taxon>Paenibacillus</taxon>
    </lineage>
</organism>
<evidence type="ECO:0000313" key="2">
    <source>
        <dbReference type="Proteomes" id="UP000074866"/>
    </source>
</evidence>
<comment type="caution">
    <text evidence="1">The sequence shown here is derived from an EMBL/GenBank/DDBJ whole genome shotgun (WGS) entry which is preliminary data.</text>
</comment>
<protein>
    <submittedName>
        <fullName evidence="1">Flagellar cap protein FliD</fullName>
    </submittedName>
</protein>
<reference evidence="1 2" key="1">
    <citation type="journal article" date="2016" name="Front. Microbiol.">
        <title>Genomic Resource of Rice Seed Associated Bacteria.</title>
        <authorList>
            <person name="Midha S."/>
            <person name="Bansal K."/>
            <person name="Sharma S."/>
            <person name="Kumar N."/>
            <person name="Patil P.P."/>
            <person name="Chaudhry V."/>
            <person name="Patil P.B."/>
        </authorList>
    </citation>
    <scope>NUCLEOTIDE SEQUENCE [LARGE SCALE GENOMIC DNA]</scope>
    <source>
        <strain evidence="1 2">NS115</strain>
    </source>
</reference>
<name>A0ACC4ZYA2_9BACL</name>
<keyword evidence="1" id="KW-0966">Cell projection</keyword>
<dbReference type="Proteomes" id="UP000074866">
    <property type="component" value="Unassembled WGS sequence"/>
</dbReference>
<proteinExistence type="predicted"/>
<keyword evidence="1" id="KW-0969">Cilium</keyword>
<accession>A0ACC4ZYA2</accession>
<keyword evidence="2" id="KW-1185">Reference proteome</keyword>
<dbReference type="EMBL" id="LDRX01000028">
    <property type="protein sequence ID" value="KTS83552.1"/>
    <property type="molecule type" value="Genomic_DNA"/>
</dbReference>
<sequence>MTMRISGLASGMDIDSMVKKLMTTESIPLNKLNQQKQLTEWKRDGYRQVSTKLVTFNEKLTNFSLSSAIDSKKTTVTGASNVLTATATGASVDSVLNIKVTNLASASNVVSSGGTVGASPGTTKLSDIYTGTETSINVGADTINFTADDTIDSLISKINGSTKAGVTAVYDSLSGKISLTNKETGNKDITLGGELLEQSFGLKTANVVKGVNAIVEINGLTTEQTSNRFTVNGVEISLNGTTPTGQSTQIEVSQDVDAMVNTIKSFVEAYNDTLSTLNQKTSEERYRKYLPLTSDQRKDMKDDEITLWESKAKSGMLKNDSIVDKTLSDMRSAIITDVVLPNGEKINLTQIGITTGSYSEKGKLYVDEKKLRAALETTPEKVTALFGQTDNSSSTNYTSSDGIFSRLKKTNQGALQSLADKAGTSKVSSDLTAAFQPKSQIGDQLSDYDKRIDALQDRLTMIETRYYQQFTAMETAMNKYNSTSSSLSSMFS</sequence>
<keyword evidence="1" id="KW-0282">Flagellum</keyword>
<gene>
    <name evidence="1" type="ORF">NS115_06745</name>
</gene>
<evidence type="ECO:0000313" key="1">
    <source>
        <dbReference type="EMBL" id="KTS83552.1"/>
    </source>
</evidence>